<accession>A0A5N6ZGX1</accession>
<dbReference type="Proteomes" id="UP000327118">
    <property type="component" value="Unassembled WGS sequence"/>
</dbReference>
<gene>
    <name evidence="1" type="ORF">BDV28DRAFT_127980</name>
</gene>
<evidence type="ECO:0000313" key="2">
    <source>
        <dbReference type="Proteomes" id="UP000327118"/>
    </source>
</evidence>
<protein>
    <submittedName>
        <fullName evidence="1">Uncharacterized protein</fullName>
    </submittedName>
</protein>
<keyword evidence="2" id="KW-1185">Reference proteome</keyword>
<organism evidence="1 2">
    <name type="scientific">Aspergillus coremiiformis</name>
    <dbReference type="NCBI Taxonomy" id="138285"/>
    <lineage>
        <taxon>Eukaryota</taxon>
        <taxon>Fungi</taxon>
        <taxon>Dikarya</taxon>
        <taxon>Ascomycota</taxon>
        <taxon>Pezizomycotina</taxon>
        <taxon>Eurotiomycetes</taxon>
        <taxon>Eurotiomycetidae</taxon>
        <taxon>Eurotiales</taxon>
        <taxon>Aspergillaceae</taxon>
        <taxon>Aspergillus</taxon>
        <taxon>Aspergillus subgen. Circumdati</taxon>
    </lineage>
</organism>
<sequence length="101" mass="11548">MVIEVITTVANNGTVNFTRIYRTKATRTPIPIEKVLENPSIYRFIFQNPLDLHKLFEDPTPRSVAICQGMKKLRLDLLRELAHQELTSHEVVLGDRHGPNA</sequence>
<dbReference type="OrthoDB" id="4249675at2759"/>
<dbReference type="EMBL" id="ML739044">
    <property type="protein sequence ID" value="KAE8355989.1"/>
    <property type="molecule type" value="Genomic_DNA"/>
</dbReference>
<proteinExistence type="predicted"/>
<dbReference type="AlphaFoldDB" id="A0A5N6ZGX1"/>
<evidence type="ECO:0000313" key="1">
    <source>
        <dbReference type="EMBL" id="KAE8355989.1"/>
    </source>
</evidence>
<name>A0A5N6ZGX1_9EURO</name>
<feature type="non-terminal residue" evidence="1">
    <location>
        <position position="101"/>
    </location>
</feature>
<reference evidence="2" key="1">
    <citation type="submission" date="2019-04" db="EMBL/GenBank/DDBJ databases">
        <title>Friends and foes A comparative genomics studyof 23 Aspergillus species from section Flavi.</title>
        <authorList>
            <consortium name="DOE Joint Genome Institute"/>
            <person name="Kjaerbolling I."/>
            <person name="Vesth T."/>
            <person name="Frisvad J.C."/>
            <person name="Nybo J.L."/>
            <person name="Theobald S."/>
            <person name="Kildgaard S."/>
            <person name="Isbrandt T."/>
            <person name="Kuo A."/>
            <person name="Sato A."/>
            <person name="Lyhne E.K."/>
            <person name="Kogle M.E."/>
            <person name="Wiebenga A."/>
            <person name="Kun R.S."/>
            <person name="Lubbers R.J."/>
            <person name="Makela M.R."/>
            <person name="Barry K."/>
            <person name="Chovatia M."/>
            <person name="Clum A."/>
            <person name="Daum C."/>
            <person name="Haridas S."/>
            <person name="He G."/>
            <person name="LaButti K."/>
            <person name="Lipzen A."/>
            <person name="Mondo S."/>
            <person name="Riley R."/>
            <person name="Salamov A."/>
            <person name="Simmons B.A."/>
            <person name="Magnuson J.K."/>
            <person name="Henrissat B."/>
            <person name="Mortensen U.H."/>
            <person name="Larsen T.O."/>
            <person name="Devries R.P."/>
            <person name="Grigoriev I.V."/>
            <person name="Machida M."/>
            <person name="Baker S.E."/>
            <person name="Andersen M.R."/>
        </authorList>
    </citation>
    <scope>NUCLEOTIDE SEQUENCE [LARGE SCALE GENOMIC DNA]</scope>
    <source>
        <strain evidence="2">CBS 553.77</strain>
    </source>
</reference>